<dbReference type="Gene3D" id="3.40.50.720">
    <property type="entry name" value="NAD(P)-binding Rossmann-like Domain"/>
    <property type="match status" value="1"/>
</dbReference>
<dbReference type="EMBL" id="JNAJ01000004">
    <property type="protein sequence ID" value="KGF93039.1"/>
    <property type="molecule type" value="Genomic_DNA"/>
</dbReference>
<comment type="catalytic activity">
    <reaction evidence="1 8">
        <text>dTDP-alpha-D-glucose = dTDP-4-dehydro-6-deoxy-alpha-D-glucose + H2O</text>
        <dbReference type="Rhea" id="RHEA:17221"/>
        <dbReference type="ChEBI" id="CHEBI:15377"/>
        <dbReference type="ChEBI" id="CHEBI:57477"/>
        <dbReference type="ChEBI" id="CHEBI:57649"/>
        <dbReference type="EC" id="4.2.1.46"/>
    </reaction>
</comment>
<dbReference type="AlphaFoldDB" id="A0A0A1ZXS1"/>
<proteinExistence type="inferred from homology"/>
<dbReference type="CDD" id="cd05246">
    <property type="entry name" value="dTDP_GD_SDR_e"/>
    <property type="match status" value="1"/>
</dbReference>
<dbReference type="Gene3D" id="3.90.25.10">
    <property type="entry name" value="UDP-galactose 4-epimerase, domain 1"/>
    <property type="match status" value="1"/>
</dbReference>
<comment type="similarity">
    <text evidence="3 8">Belongs to the NAD(P)-dependent epimerase/dehydratase family. dTDP-glucose dehydratase subfamily.</text>
</comment>
<dbReference type="Proteomes" id="UP000030491">
    <property type="component" value="Unassembled WGS sequence"/>
</dbReference>
<reference evidence="11" key="1">
    <citation type="journal article" date="2014" name="Sci. Data">
        <title>Genomes of diverse isolates of the marine cyanobacterium Prochlorococcus.</title>
        <authorList>
            <person name="Biller S."/>
            <person name="Berube P."/>
            <person name="Thompson J."/>
            <person name="Kelly L."/>
            <person name="Roggensack S."/>
            <person name="Awad L."/>
            <person name="Roache-Johnson K."/>
            <person name="Ding H."/>
            <person name="Giovannoni S.J."/>
            <person name="Moore L.R."/>
            <person name="Chisholm S.W."/>
        </authorList>
    </citation>
    <scope>NUCLEOTIDE SEQUENCE [LARGE SCALE GENOMIC DNA]</scope>
</reference>
<accession>A0A0A1ZXS1</accession>
<dbReference type="SUPFAM" id="SSF51735">
    <property type="entry name" value="NAD(P)-binding Rossmann-fold domains"/>
    <property type="match status" value="1"/>
</dbReference>
<dbReference type="InterPro" id="IPR016040">
    <property type="entry name" value="NAD(P)-bd_dom"/>
</dbReference>
<evidence type="ECO:0000256" key="6">
    <source>
        <dbReference type="ARBA" id="ARBA00023027"/>
    </source>
</evidence>
<evidence type="ECO:0000256" key="7">
    <source>
        <dbReference type="ARBA" id="ARBA00023239"/>
    </source>
</evidence>
<dbReference type="EC" id="4.2.1.46" evidence="4 8"/>
<evidence type="ECO:0000256" key="1">
    <source>
        <dbReference type="ARBA" id="ARBA00001539"/>
    </source>
</evidence>
<keyword evidence="6" id="KW-0520">NAD</keyword>
<dbReference type="OrthoDB" id="9811743at2"/>
<dbReference type="RefSeq" id="WP_032512976.1">
    <property type="nucleotide sequence ID" value="NZ_JNAJ01000004.1"/>
</dbReference>
<evidence type="ECO:0000313" key="11">
    <source>
        <dbReference type="Proteomes" id="UP000030491"/>
    </source>
</evidence>
<dbReference type="InterPro" id="IPR036291">
    <property type="entry name" value="NAD(P)-bd_dom_sf"/>
</dbReference>
<dbReference type="PANTHER" id="PTHR43000">
    <property type="entry name" value="DTDP-D-GLUCOSE 4,6-DEHYDRATASE-RELATED"/>
    <property type="match status" value="1"/>
</dbReference>
<dbReference type="GO" id="GO:0009225">
    <property type="term" value="P:nucleotide-sugar metabolic process"/>
    <property type="evidence" value="ECO:0007669"/>
    <property type="project" value="InterPro"/>
</dbReference>
<evidence type="ECO:0000256" key="3">
    <source>
        <dbReference type="ARBA" id="ARBA00008178"/>
    </source>
</evidence>
<comment type="caution">
    <text evidence="10">The sequence shown here is derived from an EMBL/GenBank/DDBJ whole genome shotgun (WGS) entry which is preliminary data.</text>
</comment>
<feature type="domain" description="NAD(P)-binding" evidence="9">
    <location>
        <begin position="6"/>
        <end position="321"/>
    </location>
</feature>
<dbReference type="GO" id="GO:0008460">
    <property type="term" value="F:dTDP-glucose 4,6-dehydratase activity"/>
    <property type="evidence" value="ECO:0007669"/>
    <property type="project" value="UniProtKB-EC"/>
</dbReference>
<gene>
    <name evidence="10" type="ORF">EU93_0214</name>
</gene>
<sequence>MNKKILVTGGAGFIGGALIERLLKEEQNIIYNIDKLSYKNGLTRISEFNKNNRHNHYLIDLTNKEFLINLFEQINPDVIFHLAAESHVDVSLINPAKCMQSNVLGTFNLLEATRIYWNKITSSKRENFKFIHVSTDEVFGSLSKDGKFNEGSNYDPRSPYSASKAASDHLVNAWFHSYSIPTIITNCSNNYGPFQFIDKLIPLAITNGINNLQIPLYGDGLNIRDWLFVEDHIDALILVYKKGRIGEKYCVGGYGERTNKEVLEKICNILDIFVPKEYLHRELIKKVQDRAGHDRRYAIDSNKITKELNWIPKISFDKGIELTVNWYLENRNWWKYLK</sequence>
<name>A0A0A1ZXS1_PROMR</name>
<organism evidence="10 11">
    <name type="scientific">Prochlorococcus marinus str. MIT 9116</name>
    <dbReference type="NCBI Taxonomy" id="167544"/>
    <lineage>
        <taxon>Bacteria</taxon>
        <taxon>Bacillati</taxon>
        <taxon>Cyanobacteriota</taxon>
        <taxon>Cyanophyceae</taxon>
        <taxon>Synechococcales</taxon>
        <taxon>Prochlorococcaceae</taxon>
        <taxon>Prochlorococcus</taxon>
    </lineage>
</organism>
<dbReference type="InterPro" id="IPR005888">
    <property type="entry name" value="dTDP_Gluc_deHydtase"/>
</dbReference>
<evidence type="ECO:0000256" key="8">
    <source>
        <dbReference type="RuleBase" id="RU004473"/>
    </source>
</evidence>
<keyword evidence="7 8" id="KW-0456">Lyase</keyword>
<evidence type="ECO:0000259" key="9">
    <source>
        <dbReference type="Pfam" id="PF16363"/>
    </source>
</evidence>
<comment type="cofactor">
    <cofactor evidence="2 8">
        <name>NAD(+)</name>
        <dbReference type="ChEBI" id="CHEBI:57540"/>
    </cofactor>
</comment>
<protein>
    <recommendedName>
        <fullName evidence="5 8">dTDP-glucose 4,6-dehydratase</fullName>
        <ecNumber evidence="4 8">4.2.1.46</ecNumber>
    </recommendedName>
</protein>
<evidence type="ECO:0000313" key="10">
    <source>
        <dbReference type="EMBL" id="KGF93039.1"/>
    </source>
</evidence>
<evidence type="ECO:0000256" key="5">
    <source>
        <dbReference type="ARBA" id="ARBA00016977"/>
    </source>
</evidence>
<dbReference type="Pfam" id="PF16363">
    <property type="entry name" value="GDP_Man_Dehyd"/>
    <property type="match status" value="1"/>
</dbReference>
<dbReference type="NCBIfam" id="TIGR01181">
    <property type="entry name" value="dTDP_gluc_dehyt"/>
    <property type="match status" value="1"/>
</dbReference>
<evidence type="ECO:0000256" key="4">
    <source>
        <dbReference type="ARBA" id="ARBA00011990"/>
    </source>
</evidence>
<evidence type="ECO:0000256" key="2">
    <source>
        <dbReference type="ARBA" id="ARBA00001911"/>
    </source>
</evidence>